<keyword evidence="4" id="KW-0472">Membrane</keyword>
<dbReference type="Pfam" id="PF14938">
    <property type="entry name" value="SNAP"/>
    <property type="match status" value="1"/>
</dbReference>
<gene>
    <name evidence="5" type="ORF">METBISCDRAFT_15570</name>
</gene>
<dbReference type="Proteomes" id="UP000268321">
    <property type="component" value="Unassembled WGS sequence"/>
</dbReference>
<dbReference type="GO" id="GO:0031201">
    <property type="term" value="C:SNARE complex"/>
    <property type="evidence" value="ECO:0007669"/>
    <property type="project" value="TreeGrafter"/>
</dbReference>
<keyword evidence="2 4" id="KW-0813">Transport</keyword>
<dbReference type="PRINTS" id="PR00448">
    <property type="entry name" value="NSFATTACHMNT"/>
</dbReference>
<dbReference type="PANTHER" id="PTHR13768:SF8">
    <property type="entry name" value="ALPHA-SOLUBLE NSF ATTACHMENT PROTEIN"/>
    <property type="match status" value="1"/>
</dbReference>
<keyword evidence="4" id="KW-0931">ER-Golgi transport</keyword>
<keyword evidence="6" id="KW-1185">Reference proteome</keyword>
<evidence type="ECO:0008006" key="7">
    <source>
        <dbReference type="Google" id="ProtNLM"/>
    </source>
</evidence>
<dbReference type="InterPro" id="IPR000744">
    <property type="entry name" value="NSF_attach"/>
</dbReference>
<evidence type="ECO:0000313" key="6">
    <source>
        <dbReference type="Proteomes" id="UP000268321"/>
    </source>
</evidence>
<dbReference type="Gene3D" id="1.25.40.10">
    <property type="entry name" value="Tetratricopeptide repeat domain"/>
    <property type="match status" value="1"/>
</dbReference>
<reference evidence="6" key="1">
    <citation type="journal article" date="2018" name="Nat. Microbiol.">
        <title>Leveraging single-cell genomics to expand the fungal tree of life.</title>
        <authorList>
            <person name="Ahrendt S.R."/>
            <person name="Quandt C.A."/>
            <person name="Ciobanu D."/>
            <person name="Clum A."/>
            <person name="Salamov A."/>
            <person name="Andreopoulos B."/>
            <person name="Cheng J.F."/>
            <person name="Woyke T."/>
            <person name="Pelin A."/>
            <person name="Henrissat B."/>
            <person name="Reynolds N.K."/>
            <person name="Benny G.L."/>
            <person name="Smith M.E."/>
            <person name="James T.Y."/>
            <person name="Grigoriev I.V."/>
        </authorList>
    </citation>
    <scope>NUCLEOTIDE SEQUENCE [LARGE SCALE GENOMIC DNA]</scope>
    <source>
        <strain evidence="6">Baker2002</strain>
    </source>
</reference>
<dbReference type="SUPFAM" id="SSF48452">
    <property type="entry name" value="TPR-like"/>
    <property type="match status" value="1"/>
</dbReference>
<sequence length="291" mass="32262">MSDPTSLIAQADKLAQPASGFFSFFGGSSSTRLEDASDLYVQAANTYRLQKNFLEAGRQFVKAAELQKKLCSFNDQANYLVEAYKCYKGVAPHDAIECVAQAIRIFLTQNGQFRRAANFQMDLAELCEGMGDVAAAAENFEKAGDYFSTDQAEALSCKAFVKAADLHATQGNYTCAMQFYDTVIQKLAGNSLSRWALKDHFFKAALCALCLEDQVEAQKRLDAYAMEDPAFASTREFELLQDIIAVIESGTADEFADRVYEFDQFSKLDKLKTQMLLKLKNGIISQGDDLT</sequence>
<keyword evidence="3 4" id="KW-0653">Protein transport</keyword>
<comment type="subcellular location">
    <subcellularLocation>
        <location evidence="4">Membrane</location>
        <topology evidence="4">Peripheral membrane protein</topology>
    </subcellularLocation>
</comment>
<evidence type="ECO:0000256" key="3">
    <source>
        <dbReference type="ARBA" id="ARBA00022927"/>
    </source>
</evidence>
<dbReference type="GO" id="GO:0006886">
    <property type="term" value="P:intracellular protein transport"/>
    <property type="evidence" value="ECO:0007669"/>
    <property type="project" value="UniProtKB-UniRule"/>
</dbReference>
<proteinExistence type="inferred from homology"/>
<dbReference type="InterPro" id="IPR011990">
    <property type="entry name" value="TPR-like_helical_dom_sf"/>
</dbReference>
<evidence type="ECO:0000256" key="1">
    <source>
        <dbReference type="ARBA" id="ARBA00010050"/>
    </source>
</evidence>
<name>A0A4P9ZCW7_9ASCO</name>
<protein>
    <recommendedName>
        <fullName evidence="7">TPR-like protein</fullName>
    </recommendedName>
</protein>
<dbReference type="GO" id="GO:0005774">
    <property type="term" value="C:vacuolar membrane"/>
    <property type="evidence" value="ECO:0007669"/>
    <property type="project" value="TreeGrafter"/>
</dbReference>
<dbReference type="CDD" id="cd15832">
    <property type="entry name" value="SNAP"/>
    <property type="match status" value="1"/>
</dbReference>
<comment type="function">
    <text evidence="4">Required for vesicular transport between the endoplasmic reticulum and the Golgi apparatus.</text>
</comment>
<dbReference type="GO" id="GO:0035494">
    <property type="term" value="P:SNARE complex disassembly"/>
    <property type="evidence" value="ECO:0007669"/>
    <property type="project" value="TreeGrafter"/>
</dbReference>
<dbReference type="PANTHER" id="PTHR13768">
    <property type="entry name" value="SOLUBLE NSF ATTACHMENT PROTEIN SNAP"/>
    <property type="match status" value="1"/>
</dbReference>
<accession>A0A4P9ZCW7</accession>
<organism evidence="5 6">
    <name type="scientific">Metschnikowia bicuspidata</name>
    <dbReference type="NCBI Taxonomy" id="27322"/>
    <lineage>
        <taxon>Eukaryota</taxon>
        <taxon>Fungi</taxon>
        <taxon>Dikarya</taxon>
        <taxon>Ascomycota</taxon>
        <taxon>Saccharomycotina</taxon>
        <taxon>Pichiomycetes</taxon>
        <taxon>Metschnikowiaceae</taxon>
        <taxon>Metschnikowia</taxon>
    </lineage>
</organism>
<evidence type="ECO:0000256" key="4">
    <source>
        <dbReference type="RuleBase" id="RU367013"/>
    </source>
</evidence>
<dbReference type="EMBL" id="ML004452">
    <property type="protein sequence ID" value="RKP30754.1"/>
    <property type="molecule type" value="Genomic_DNA"/>
</dbReference>
<evidence type="ECO:0000313" key="5">
    <source>
        <dbReference type="EMBL" id="RKP30754.1"/>
    </source>
</evidence>
<dbReference type="OrthoDB" id="9984275at2759"/>
<dbReference type="AlphaFoldDB" id="A0A4P9ZCW7"/>
<dbReference type="GO" id="GO:0019905">
    <property type="term" value="F:syntaxin binding"/>
    <property type="evidence" value="ECO:0007669"/>
    <property type="project" value="TreeGrafter"/>
</dbReference>
<dbReference type="GO" id="GO:0005483">
    <property type="term" value="F:soluble NSF attachment protein activity"/>
    <property type="evidence" value="ECO:0007669"/>
    <property type="project" value="TreeGrafter"/>
</dbReference>
<evidence type="ECO:0000256" key="2">
    <source>
        <dbReference type="ARBA" id="ARBA00022448"/>
    </source>
</evidence>
<comment type="similarity">
    <text evidence="1 4">Belongs to the SNAP family.</text>
</comment>